<protein>
    <submittedName>
        <fullName evidence="8">DoxX family protein</fullName>
    </submittedName>
</protein>
<evidence type="ECO:0000256" key="7">
    <source>
        <dbReference type="SAM" id="Phobius"/>
    </source>
</evidence>
<keyword evidence="5 7" id="KW-1133">Transmembrane helix</keyword>
<dbReference type="GO" id="GO:0005886">
    <property type="term" value="C:plasma membrane"/>
    <property type="evidence" value="ECO:0007669"/>
    <property type="project" value="UniProtKB-SubCell"/>
</dbReference>
<feature type="transmembrane region" description="Helical" evidence="7">
    <location>
        <begin position="102"/>
        <end position="124"/>
    </location>
</feature>
<dbReference type="EMBL" id="PSZC01000013">
    <property type="protein sequence ID" value="PPJ36651.1"/>
    <property type="molecule type" value="Genomic_DNA"/>
</dbReference>
<dbReference type="PANTHER" id="PTHR33452:SF1">
    <property type="entry name" value="INNER MEMBRANE PROTEIN YPHA-RELATED"/>
    <property type="match status" value="1"/>
</dbReference>
<sequence length="171" mass="17541">MTSIDAGLALLRIVLGLTMAAHGYGKLFRGGRIPGTAGWFDSIGMRPGKLQAWLAAGTEVGSGILLALGLLTPFAAAAFVSLMTVAAWTVHRGHGFFIVGNGWEYNLILAVGAASVAVAGAGRISLDWAIFGQNLFAGWAGFAVSVVLGLVAAAALLGACYRPVREPDVVS</sequence>
<dbReference type="PANTHER" id="PTHR33452">
    <property type="entry name" value="OXIDOREDUCTASE CATD-RELATED"/>
    <property type="match status" value="1"/>
</dbReference>
<accession>A0A2S6AN15</accession>
<comment type="caution">
    <text evidence="8">The sequence shown here is derived from an EMBL/GenBank/DDBJ whole genome shotgun (WGS) entry which is preliminary data.</text>
</comment>
<evidence type="ECO:0000256" key="4">
    <source>
        <dbReference type="ARBA" id="ARBA00022692"/>
    </source>
</evidence>
<name>A0A2S6AN15_9NOCA</name>
<proteinExistence type="inferred from homology"/>
<comment type="subcellular location">
    <subcellularLocation>
        <location evidence="1">Cell membrane</location>
        <topology evidence="1">Multi-pass membrane protein</topology>
    </subcellularLocation>
</comment>
<reference evidence="8 9" key="1">
    <citation type="submission" date="2018-02" db="EMBL/GenBank/DDBJ databases">
        <title>8 Nocardia nova and 1 Nocardia cyriacigeorgica strain used for evolution to TMP-SMX.</title>
        <authorList>
            <person name="Mehta H."/>
            <person name="Weng J."/>
            <person name="Shamoo Y."/>
        </authorList>
    </citation>
    <scope>NUCLEOTIDE SEQUENCE [LARGE SCALE GENOMIC DNA]</scope>
    <source>
        <strain evidence="8 9">MDA3139</strain>
    </source>
</reference>
<keyword evidence="6 7" id="KW-0472">Membrane</keyword>
<dbReference type="Pfam" id="PF07681">
    <property type="entry name" value="DoxX"/>
    <property type="match status" value="1"/>
</dbReference>
<evidence type="ECO:0000256" key="2">
    <source>
        <dbReference type="ARBA" id="ARBA00006679"/>
    </source>
</evidence>
<comment type="similarity">
    <text evidence="2">Belongs to the DoxX family.</text>
</comment>
<dbReference type="OrthoDB" id="346004at2"/>
<evidence type="ECO:0000313" key="9">
    <source>
        <dbReference type="Proteomes" id="UP000239874"/>
    </source>
</evidence>
<feature type="transmembrane region" description="Helical" evidence="7">
    <location>
        <begin position="64"/>
        <end position="90"/>
    </location>
</feature>
<organism evidence="8 9">
    <name type="scientific">Nocardia nova</name>
    <dbReference type="NCBI Taxonomy" id="37330"/>
    <lineage>
        <taxon>Bacteria</taxon>
        <taxon>Bacillati</taxon>
        <taxon>Actinomycetota</taxon>
        <taxon>Actinomycetes</taxon>
        <taxon>Mycobacteriales</taxon>
        <taxon>Nocardiaceae</taxon>
        <taxon>Nocardia</taxon>
    </lineage>
</organism>
<dbReference type="Proteomes" id="UP000239874">
    <property type="component" value="Unassembled WGS sequence"/>
</dbReference>
<evidence type="ECO:0000256" key="6">
    <source>
        <dbReference type="ARBA" id="ARBA00023136"/>
    </source>
</evidence>
<evidence type="ECO:0000256" key="5">
    <source>
        <dbReference type="ARBA" id="ARBA00022989"/>
    </source>
</evidence>
<dbReference type="InterPro" id="IPR051907">
    <property type="entry name" value="DoxX-like_oxidoreductase"/>
</dbReference>
<feature type="transmembrane region" description="Helical" evidence="7">
    <location>
        <begin position="136"/>
        <end position="161"/>
    </location>
</feature>
<dbReference type="AlphaFoldDB" id="A0A2S6AN15"/>
<gene>
    <name evidence="8" type="ORF">C5E45_19775</name>
</gene>
<evidence type="ECO:0000256" key="1">
    <source>
        <dbReference type="ARBA" id="ARBA00004651"/>
    </source>
</evidence>
<evidence type="ECO:0000256" key="3">
    <source>
        <dbReference type="ARBA" id="ARBA00022475"/>
    </source>
</evidence>
<dbReference type="RefSeq" id="WP_104377104.1">
    <property type="nucleotide sequence ID" value="NZ_PSZC01000013.1"/>
</dbReference>
<dbReference type="InterPro" id="IPR032808">
    <property type="entry name" value="DoxX"/>
</dbReference>
<keyword evidence="3" id="KW-1003">Cell membrane</keyword>
<keyword evidence="4 7" id="KW-0812">Transmembrane</keyword>
<evidence type="ECO:0000313" key="8">
    <source>
        <dbReference type="EMBL" id="PPJ36651.1"/>
    </source>
</evidence>